<proteinExistence type="predicted"/>
<name>A0AAN3QYV9_CAMJU</name>
<evidence type="ECO:0000313" key="2">
    <source>
        <dbReference type="EMBL" id="EHB2512564.1"/>
    </source>
</evidence>
<organism evidence="2 3">
    <name type="scientific">Campylobacter jejuni</name>
    <dbReference type="NCBI Taxonomy" id="197"/>
    <lineage>
        <taxon>Bacteria</taxon>
        <taxon>Pseudomonadati</taxon>
        <taxon>Campylobacterota</taxon>
        <taxon>Epsilonproteobacteria</taxon>
        <taxon>Campylobacterales</taxon>
        <taxon>Campylobacteraceae</taxon>
        <taxon>Campylobacter</taxon>
    </lineage>
</organism>
<dbReference type="EMBL" id="AAYVUT010000015">
    <property type="protein sequence ID" value="EHB2512564.1"/>
    <property type="molecule type" value="Genomic_DNA"/>
</dbReference>
<reference evidence="2" key="1">
    <citation type="submission" date="2021-02" db="EMBL/GenBank/DDBJ databases">
        <authorList>
            <consortium name="PulseNet: The National Subtyping Network for Foodborne Disease Surveillance"/>
        </authorList>
    </citation>
    <scope>NUCLEOTIDE SEQUENCE</scope>
    <source>
        <strain evidence="2">PNUSAC020384</strain>
    </source>
</reference>
<feature type="signal peptide" evidence="1">
    <location>
        <begin position="1"/>
        <end position="24"/>
    </location>
</feature>
<feature type="chain" id="PRO_5042941176" description="Periplasmic protein" evidence="1">
    <location>
        <begin position="25"/>
        <end position="273"/>
    </location>
</feature>
<dbReference type="Proteomes" id="UP000735326">
    <property type="component" value="Unassembled WGS sequence"/>
</dbReference>
<evidence type="ECO:0000313" key="3">
    <source>
        <dbReference type="Proteomes" id="UP000735326"/>
    </source>
</evidence>
<protein>
    <recommendedName>
        <fullName evidence="4">Periplasmic protein</fullName>
    </recommendedName>
</protein>
<dbReference type="AlphaFoldDB" id="A0AAN3QYV9"/>
<keyword evidence="1" id="KW-0732">Signal</keyword>
<accession>A0AAN3QYV9</accession>
<gene>
    <name evidence="2" type="ORF">JYC20_001763</name>
</gene>
<dbReference type="RefSeq" id="WP_070273905.1">
    <property type="nucleotide sequence ID" value="NZ_MJYS01000077.1"/>
</dbReference>
<evidence type="ECO:0000256" key="1">
    <source>
        <dbReference type="SAM" id="SignalP"/>
    </source>
</evidence>
<comment type="caution">
    <text evidence="2">The sequence shown here is derived from an EMBL/GenBank/DDBJ whole genome shotgun (WGS) entry which is preliminary data.</text>
</comment>
<sequence>MKISNIKKSFLAFSFLILSSTSYAFYEPNDKNFKDGFEAGLEALKFQAQIDGFSYKKIEINKPYLIVYNIENIPLNEALFLQVISSREGYESHLTKEFITFGEFEREIDAREKIKSLISKFKLNAKDFKIQKNIKEIITYPYLYKRFYEKLLDEAKASGVIIETKIIEKIPIKQIKSSNKPKSIPKKSYEIFTLNNTKAMSYYSLGGSEKDSKNYIEKGFVKSGKEYEIEKNITTNSGEKFVKIVGENIYFSIKDITIKNKKAKNEKNNCCNM</sequence>
<evidence type="ECO:0008006" key="4">
    <source>
        <dbReference type="Google" id="ProtNLM"/>
    </source>
</evidence>